<dbReference type="EMBL" id="UINC01098287">
    <property type="protein sequence ID" value="SVC56693.1"/>
    <property type="molecule type" value="Genomic_DNA"/>
</dbReference>
<proteinExistence type="inferred from homology"/>
<dbReference type="PANTHER" id="PTHR43819:SF1">
    <property type="entry name" value="ARCHAEAL-TYPE GLUTAMATE SYNTHASE [NADPH]"/>
    <property type="match status" value="1"/>
</dbReference>
<evidence type="ECO:0000256" key="1">
    <source>
        <dbReference type="ARBA" id="ARBA00009716"/>
    </source>
</evidence>
<dbReference type="SUPFAM" id="SSF51395">
    <property type="entry name" value="FMN-linked oxidoreductases"/>
    <property type="match status" value="1"/>
</dbReference>
<sequence>MPEANDIKAVDTNAPTDVIGKSKIFTPDVINDIHVKAELGRYRMRGFSLFKKIPHWDELVFLPGTLTRFVIEGYREKCETKTVLGARFAEKPLELDIPVYITGMSFGALSLEAKMALAKGASMAGTATCSGEGGMIPPERDLSTKWFYQIIQSRYGFNPHHLMLADAVEFFIGQGCKVGLGGHLMGQKVTEQVAEMRSLPAGIDQR</sequence>
<evidence type="ECO:0000313" key="3">
    <source>
        <dbReference type="EMBL" id="SVC56693.1"/>
    </source>
</evidence>
<feature type="non-terminal residue" evidence="3">
    <location>
        <position position="206"/>
    </location>
</feature>
<dbReference type="Gene3D" id="3.20.20.70">
    <property type="entry name" value="Aldolase class I"/>
    <property type="match status" value="1"/>
</dbReference>
<evidence type="ECO:0000259" key="2">
    <source>
        <dbReference type="Pfam" id="PF01645"/>
    </source>
</evidence>
<dbReference type="InterPro" id="IPR002932">
    <property type="entry name" value="Glu_synthdom"/>
</dbReference>
<comment type="similarity">
    <text evidence="1">Belongs to the glutamate synthase family.</text>
</comment>
<name>A0A382N6B7_9ZZZZ</name>
<dbReference type="GO" id="GO:0006537">
    <property type="term" value="P:glutamate biosynthetic process"/>
    <property type="evidence" value="ECO:0007669"/>
    <property type="project" value="InterPro"/>
</dbReference>
<feature type="domain" description="Glutamate synthase" evidence="2">
    <location>
        <begin position="84"/>
        <end position="204"/>
    </location>
</feature>
<dbReference type="PANTHER" id="PTHR43819">
    <property type="entry name" value="ARCHAEAL-TYPE GLUTAMATE SYNTHASE [NADPH]"/>
    <property type="match status" value="1"/>
</dbReference>
<protein>
    <recommendedName>
        <fullName evidence="2">Glutamate synthase domain-containing protein</fullName>
    </recommendedName>
</protein>
<dbReference type="AlphaFoldDB" id="A0A382N6B7"/>
<dbReference type="InterPro" id="IPR013785">
    <property type="entry name" value="Aldolase_TIM"/>
</dbReference>
<reference evidence="3" key="1">
    <citation type="submission" date="2018-05" db="EMBL/GenBank/DDBJ databases">
        <authorList>
            <person name="Lanie J.A."/>
            <person name="Ng W.-L."/>
            <person name="Kazmierczak K.M."/>
            <person name="Andrzejewski T.M."/>
            <person name="Davidsen T.M."/>
            <person name="Wayne K.J."/>
            <person name="Tettelin H."/>
            <person name="Glass J.I."/>
            <person name="Rusch D."/>
            <person name="Podicherti R."/>
            <person name="Tsui H.-C.T."/>
            <person name="Winkler M.E."/>
        </authorList>
    </citation>
    <scope>NUCLEOTIDE SEQUENCE</scope>
</reference>
<dbReference type="Pfam" id="PF01645">
    <property type="entry name" value="Glu_synthase"/>
    <property type="match status" value="1"/>
</dbReference>
<gene>
    <name evidence="3" type="ORF">METZ01_LOCUS309547</name>
</gene>
<organism evidence="3">
    <name type="scientific">marine metagenome</name>
    <dbReference type="NCBI Taxonomy" id="408172"/>
    <lineage>
        <taxon>unclassified sequences</taxon>
        <taxon>metagenomes</taxon>
        <taxon>ecological metagenomes</taxon>
    </lineage>
</organism>
<accession>A0A382N6B7</accession>
<dbReference type="GO" id="GO:0015930">
    <property type="term" value="F:glutamate synthase activity"/>
    <property type="evidence" value="ECO:0007669"/>
    <property type="project" value="InterPro"/>
</dbReference>